<dbReference type="RefSeq" id="WP_012795053.1">
    <property type="nucleotide sequence ID" value="NC_013157.1"/>
</dbReference>
<dbReference type="KEGG" id="mfe:Mefer_1606"/>
<keyword evidence="1" id="KW-0614">Plasmid</keyword>
<accession>C7P9Q2</accession>
<evidence type="ECO:0000313" key="2">
    <source>
        <dbReference type="Proteomes" id="UP000001495"/>
    </source>
</evidence>
<evidence type="ECO:0000313" key="1">
    <source>
        <dbReference type="EMBL" id="ACV25409.1"/>
    </source>
</evidence>
<proteinExistence type="predicted"/>
<reference evidence="1" key="1">
    <citation type="submission" date="2009-08" db="EMBL/GenBank/DDBJ databases">
        <title>Complete sequence of plasmid of Methanocaldococcus fervens AG86.</title>
        <authorList>
            <consortium name="US DOE Joint Genome Institute"/>
            <person name="Lucas S."/>
            <person name="Copeland A."/>
            <person name="Lapidus A."/>
            <person name="Glavina del Rio T."/>
            <person name="Tice H."/>
            <person name="Bruce D."/>
            <person name="Goodwin L."/>
            <person name="Pitluck S."/>
            <person name="Chertkov O."/>
            <person name="Detter J.C."/>
            <person name="Han C."/>
            <person name="Tapia R."/>
            <person name="Larimer F."/>
            <person name="Land M."/>
            <person name="Hauser L."/>
            <person name="Kyrpides N."/>
            <person name="Ovchinnikova G."/>
            <person name="Lupa-Sieprawska M."/>
            <person name="Whitman W.B."/>
        </authorList>
    </citation>
    <scope>NUCLEOTIDE SEQUENCE [LARGE SCALE GENOMIC DNA]</scope>
    <source>
        <strain evidence="1">AG86</strain>
        <plasmid evidence="1">pMEFER01</plasmid>
    </source>
</reference>
<dbReference type="GeneID" id="8366314"/>
<dbReference type="HOGENOM" id="CLU_1529227_0_0_2"/>
<name>C7P9Q2_METFA</name>
<organism evidence="1 2">
    <name type="scientific">Methanocaldococcus fervens (strain DSM 4213 / JCM 15782 / AG86)</name>
    <name type="common">Methanococcus fervens</name>
    <dbReference type="NCBI Taxonomy" id="573064"/>
    <lineage>
        <taxon>Archaea</taxon>
        <taxon>Methanobacteriati</taxon>
        <taxon>Methanobacteriota</taxon>
        <taxon>Methanomada group</taxon>
        <taxon>Methanococci</taxon>
        <taxon>Methanococcales</taxon>
        <taxon>Methanocaldococcaceae</taxon>
        <taxon>Methanocaldococcus</taxon>
    </lineage>
</organism>
<geneLocation type="plasmid" evidence="1 2">
    <name>pMEFER01</name>
</geneLocation>
<protein>
    <submittedName>
        <fullName evidence="1">Uncharacterized protein</fullName>
    </submittedName>
</protein>
<sequence>MIFKVRKGSELEREIEAYFEGRRKYIENIVKICKKYGFKDITKDDVYFTNDFFGKLEFYGVGVKGDIPSNGWRRKDNYFVPNKKSKLGKEIVLEIKNVQCPDVKEIMKLMGMDVSYLIEGKGWMWFRPSLEKIGDTWIIHISDKLIGKFYPKTDDVEEITVKEYLEMKERLGGCP</sequence>
<dbReference type="EMBL" id="CP001697">
    <property type="protein sequence ID" value="ACV25409.1"/>
    <property type="molecule type" value="Genomic_DNA"/>
</dbReference>
<keyword evidence="2" id="KW-1185">Reference proteome</keyword>
<dbReference type="AlphaFoldDB" id="C7P9Q2"/>
<dbReference type="Proteomes" id="UP000001495">
    <property type="component" value="Plasmid pMEFER01"/>
</dbReference>
<gene>
    <name evidence="1" type="ORF">Mefer_1606</name>
</gene>